<dbReference type="Proteomes" id="UP000640489">
    <property type="component" value="Unassembled WGS sequence"/>
</dbReference>
<dbReference type="Pfam" id="PF01614">
    <property type="entry name" value="IclR_C"/>
    <property type="match status" value="1"/>
</dbReference>
<keyword evidence="4" id="KW-0804">Transcription</keyword>
<reference evidence="9" key="1">
    <citation type="submission" date="2020-11" db="EMBL/GenBank/DDBJ databases">
        <title>Nocardioides sp. nov., isolated from Soil of Cynanchum wilfordii Hemsley rhizosphere.</title>
        <authorList>
            <person name="Lee J.-S."/>
            <person name="Suh M.K."/>
            <person name="Kim J.-S."/>
        </authorList>
    </citation>
    <scope>NUCLEOTIDE SEQUENCE</scope>
    <source>
        <strain evidence="9">KCTC 19275</strain>
    </source>
</reference>
<dbReference type="PANTHER" id="PTHR30136:SF24">
    <property type="entry name" value="HTH-TYPE TRANSCRIPTIONAL REPRESSOR ALLR"/>
    <property type="match status" value="1"/>
</dbReference>
<comment type="function">
    <text evidence="5">May be an activator protein for the gylABX operon.</text>
</comment>
<dbReference type="InterPro" id="IPR036388">
    <property type="entry name" value="WH-like_DNA-bd_sf"/>
</dbReference>
<dbReference type="PROSITE" id="PS51078">
    <property type="entry name" value="ICLR_ED"/>
    <property type="match status" value="1"/>
</dbReference>
<proteinExistence type="predicted"/>
<keyword evidence="1" id="KW-0319">Glycerol metabolism</keyword>
<evidence type="ECO:0000259" key="8">
    <source>
        <dbReference type="PROSITE" id="PS51078"/>
    </source>
</evidence>
<evidence type="ECO:0000313" key="10">
    <source>
        <dbReference type="Proteomes" id="UP000640489"/>
    </source>
</evidence>
<dbReference type="PANTHER" id="PTHR30136">
    <property type="entry name" value="HELIX-TURN-HELIX TRANSCRIPTIONAL REGULATOR, ICLR FAMILY"/>
    <property type="match status" value="1"/>
</dbReference>
<keyword evidence="2" id="KW-0805">Transcription regulation</keyword>
<keyword evidence="10" id="KW-1185">Reference proteome</keyword>
<dbReference type="Pfam" id="PF09339">
    <property type="entry name" value="HTH_IclR"/>
    <property type="match status" value="1"/>
</dbReference>
<dbReference type="RefSeq" id="WP_194705286.1">
    <property type="nucleotide sequence ID" value="NZ_JADKPN010000001.1"/>
</dbReference>
<dbReference type="GO" id="GO:0045892">
    <property type="term" value="P:negative regulation of DNA-templated transcription"/>
    <property type="evidence" value="ECO:0007669"/>
    <property type="project" value="TreeGrafter"/>
</dbReference>
<evidence type="ECO:0000256" key="6">
    <source>
        <dbReference type="ARBA" id="ARBA00070406"/>
    </source>
</evidence>
<dbReference type="Gene3D" id="1.10.10.10">
    <property type="entry name" value="Winged helix-like DNA-binding domain superfamily/Winged helix DNA-binding domain"/>
    <property type="match status" value="1"/>
</dbReference>
<dbReference type="InterPro" id="IPR005471">
    <property type="entry name" value="Tscrpt_reg_IclR_N"/>
</dbReference>
<dbReference type="AlphaFoldDB" id="A0A930VCP3"/>
<name>A0A930VCP3_9ACTN</name>
<comment type="caution">
    <text evidence="9">The sequence shown here is derived from an EMBL/GenBank/DDBJ whole genome shotgun (WGS) entry which is preliminary data.</text>
</comment>
<dbReference type="SUPFAM" id="SSF55781">
    <property type="entry name" value="GAF domain-like"/>
    <property type="match status" value="1"/>
</dbReference>
<accession>A0A930VCP3</accession>
<organism evidence="9 10">
    <name type="scientific">Nocardioides islandensis</name>
    <dbReference type="NCBI Taxonomy" id="433663"/>
    <lineage>
        <taxon>Bacteria</taxon>
        <taxon>Bacillati</taxon>
        <taxon>Actinomycetota</taxon>
        <taxon>Actinomycetes</taxon>
        <taxon>Propionibacteriales</taxon>
        <taxon>Nocardioidaceae</taxon>
        <taxon>Nocardioides</taxon>
    </lineage>
</organism>
<evidence type="ECO:0000256" key="1">
    <source>
        <dbReference type="ARBA" id="ARBA00022798"/>
    </source>
</evidence>
<dbReference type="SMART" id="SM00346">
    <property type="entry name" value="HTH_ICLR"/>
    <property type="match status" value="1"/>
</dbReference>
<dbReference type="GO" id="GO:0006071">
    <property type="term" value="P:glycerol metabolic process"/>
    <property type="evidence" value="ECO:0007669"/>
    <property type="project" value="UniProtKB-KW"/>
</dbReference>
<evidence type="ECO:0000256" key="2">
    <source>
        <dbReference type="ARBA" id="ARBA00023015"/>
    </source>
</evidence>
<feature type="domain" description="IclR-ED" evidence="8">
    <location>
        <begin position="100"/>
        <end position="281"/>
    </location>
</feature>
<dbReference type="InterPro" id="IPR029016">
    <property type="entry name" value="GAF-like_dom_sf"/>
</dbReference>
<dbReference type="GO" id="GO:0003700">
    <property type="term" value="F:DNA-binding transcription factor activity"/>
    <property type="evidence" value="ECO:0007669"/>
    <property type="project" value="TreeGrafter"/>
</dbReference>
<dbReference type="InterPro" id="IPR050707">
    <property type="entry name" value="HTH_MetabolicPath_Reg"/>
</dbReference>
<dbReference type="EMBL" id="JADKPN010000001">
    <property type="protein sequence ID" value="MBF4762141.1"/>
    <property type="molecule type" value="Genomic_DNA"/>
</dbReference>
<dbReference type="InterPro" id="IPR036390">
    <property type="entry name" value="WH_DNA-bd_sf"/>
</dbReference>
<evidence type="ECO:0000256" key="5">
    <source>
        <dbReference type="ARBA" id="ARBA00058938"/>
    </source>
</evidence>
<evidence type="ECO:0000256" key="4">
    <source>
        <dbReference type="ARBA" id="ARBA00023163"/>
    </source>
</evidence>
<sequence length="285" mass="30023">MATDAAAISAELSAGLSAGVSTPGSEATNGDSQSGGLVQSVDRALSILEVLARDGEAGVTEIAADLGVHKSTAFRLLATLEAHRLVEQDGERGRYRLGVGNLRLAGATTARLDLVQEARPVCRQLASETGETVNITVRAETSALYLDQVAGSSALQSHNWVGQHIPLHATSNGKVLLSELEDAQLKKAVRELPRYTDQTVTTMSKLVAELAHVREQGYALAVDELETGLTAVAAPIRNAHGDVIASISVSGPSFRLTADRLDRAIPLLLAAALEVSHRLGWGQRE</sequence>
<dbReference type="Gene3D" id="3.30.450.40">
    <property type="match status" value="1"/>
</dbReference>
<evidence type="ECO:0000256" key="3">
    <source>
        <dbReference type="ARBA" id="ARBA00023125"/>
    </source>
</evidence>
<protein>
    <recommendedName>
        <fullName evidence="6">Glycerol operon regulatory protein</fullName>
    </recommendedName>
</protein>
<dbReference type="PROSITE" id="PS51077">
    <property type="entry name" value="HTH_ICLR"/>
    <property type="match status" value="1"/>
</dbReference>
<dbReference type="SUPFAM" id="SSF46785">
    <property type="entry name" value="Winged helix' DNA-binding domain"/>
    <property type="match status" value="1"/>
</dbReference>
<dbReference type="FunFam" id="1.10.10.10:FF:000056">
    <property type="entry name" value="IclR family transcriptional regulator"/>
    <property type="match status" value="1"/>
</dbReference>
<dbReference type="InterPro" id="IPR014757">
    <property type="entry name" value="Tscrpt_reg_IclR_C"/>
</dbReference>
<keyword evidence="3" id="KW-0238">DNA-binding</keyword>
<gene>
    <name evidence="9" type="ORF">ISU07_03295</name>
</gene>
<dbReference type="GO" id="GO:0003677">
    <property type="term" value="F:DNA binding"/>
    <property type="evidence" value="ECO:0007669"/>
    <property type="project" value="UniProtKB-KW"/>
</dbReference>
<feature type="domain" description="HTH iclR-type" evidence="7">
    <location>
        <begin position="38"/>
        <end position="99"/>
    </location>
</feature>
<evidence type="ECO:0000313" key="9">
    <source>
        <dbReference type="EMBL" id="MBF4762141.1"/>
    </source>
</evidence>
<evidence type="ECO:0000259" key="7">
    <source>
        <dbReference type="PROSITE" id="PS51077"/>
    </source>
</evidence>